<proteinExistence type="predicted"/>
<dbReference type="InterPro" id="IPR036514">
    <property type="entry name" value="SGNH_hydro_sf"/>
</dbReference>
<dbReference type="KEGG" id="ptan:CRYO30217_00947"/>
<evidence type="ECO:0000259" key="1">
    <source>
        <dbReference type="Pfam" id="PF08885"/>
    </source>
</evidence>
<dbReference type="Gene3D" id="3.40.50.1110">
    <property type="entry name" value="SGNH hydrolase"/>
    <property type="match status" value="1"/>
</dbReference>
<dbReference type="SUPFAM" id="SSF52266">
    <property type="entry name" value="SGNH hydrolase"/>
    <property type="match status" value="1"/>
</dbReference>
<dbReference type="InterPro" id="IPR014982">
    <property type="entry name" value="GSCFA"/>
</dbReference>
<dbReference type="Proteomes" id="UP000683507">
    <property type="component" value="Chromosome"/>
</dbReference>
<reference evidence="2" key="1">
    <citation type="submission" date="2021-04" db="EMBL/GenBank/DDBJ databases">
        <authorList>
            <person name="Rodrigo-Torres L."/>
            <person name="Arahal R. D."/>
            <person name="Lucena T."/>
        </authorList>
    </citation>
    <scope>NUCLEOTIDE SEQUENCE</scope>
    <source>
        <strain evidence="2">AS29M-1</strain>
    </source>
</reference>
<dbReference type="RefSeq" id="WP_258541168.1">
    <property type="nucleotide sequence ID" value="NZ_OU015584.1"/>
</dbReference>
<dbReference type="EMBL" id="OU015584">
    <property type="protein sequence ID" value="CAG5079446.1"/>
    <property type="molecule type" value="Genomic_DNA"/>
</dbReference>
<feature type="domain" description="GSCFA" evidence="1">
    <location>
        <begin position="21"/>
        <end position="245"/>
    </location>
</feature>
<sequence length="303" mass="35584">MFRKEVQISPSDLRINYAQQLITIGSCFSDSIGLRMETVRMGIMRNPFGTIFHPIALSNLVKGLKDGRVLERDQYFFDWQLGGRIFADSKAEMEQKKSTLRNDFQDQLKRADMVIVTFGTAWGYVEKETGEVVANCHKMPQKLFEKRLFSVNEIAAEWKSVLKAFEHVNWVFTVSPVRHWKDGVRENNVSKGILHQVIHELLEVENAHYFPAYEILLDELRDYRFYASDWLHPSKEAEDYIWKKFRATYFSEETDQMVNKVEQLLHARQHEVIHPNSVASKRFLAHLKEQEEEIEKLLKQAKS</sequence>
<evidence type="ECO:0000313" key="3">
    <source>
        <dbReference type="Proteomes" id="UP000683507"/>
    </source>
</evidence>
<dbReference type="AlphaFoldDB" id="A0A916JLK7"/>
<evidence type="ECO:0000313" key="2">
    <source>
        <dbReference type="EMBL" id="CAG5079446.1"/>
    </source>
</evidence>
<keyword evidence="3" id="KW-1185">Reference proteome</keyword>
<name>A0A916JLK7_9FLAO</name>
<dbReference type="PROSITE" id="PS51257">
    <property type="entry name" value="PROKAR_LIPOPROTEIN"/>
    <property type="match status" value="1"/>
</dbReference>
<accession>A0A916JLK7</accession>
<gene>
    <name evidence="2" type="ORF">CRYO30217_00947</name>
</gene>
<dbReference type="Pfam" id="PF08885">
    <property type="entry name" value="GSCFA"/>
    <property type="match status" value="1"/>
</dbReference>
<protein>
    <recommendedName>
        <fullName evidence="1">GSCFA domain-containing protein</fullName>
    </recommendedName>
</protein>
<organism evidence="2 3">
    <name type="scientific">Parvicella tangerina</name>
    <dbReference type="NCBI Taxonomy" id="2829795"/>
    <lineage>
        <taxon>Bacteria</taxon>
        <taxon>Pseudomonadati</taxon>
        <taxon>Bacteroidota</taxon>
        <taxon>Flavobacteriia</taxon>
        <taxon>Flavobacteriales</taxon>
        <taxon>Parvicellaceae</taxon>
        <taxon>Parvicella</taxon>
    </lineage>
</organism>
<dbReference type="GO" id="GO:0016788">
    <property type="term" value="F:hydrolase activity, acting on ester bonds"/>
    <property type="evidence" value="ECO:0007669"/>
    <property type="project" value="UniProtKB-ARBA"/>
</dbReference>